<organism evidence="2 3">
    <name type="scientific">Paenibacillus sediminis</name>
    <dbReference type="NCBI Taxonomy" id="664909"/>
    <lineage>
        <taxon>Bacteria</taxon>
        <taxon>Bacillati</taxon>
        <taxon>Bacillota</taxon>
        <taxon>Bacilli</taxon>
        <taxon>Bacillales</taxon>
        <taxon>Paenibacillaceae</taxon>
        <taxon>Paenibacillus</taxon>
    </lineage>
</organism>
<dbReference type="InterPro" id="IPR050177">
    <property type="entry name" value="Lipid_A_modif_metabolic_enz"/>
</dbReference>
<comment type="caution">
    <text evidence="2">The sequence shown here is derived from an EMBL/GenBank/DDBJ whole genome shotgun (WGS) entry which is preliminary data.</text>
</comment>
<dbReference type="InterPro" id="IPR036291">
    <property type="entry name" value="NAD(P)-bd_dom_sf"/>
</dbReference>
<sequence length="286" mass="32107">MRTTVIGAKGFIGRHLVSSLELLGHELYTPEKNDNAIFDQPLGHVIYCAGVTSDFRSRPFDTIRAHVSLLADLLERAQFESFVYLSSTRVYANEPDTSIGSVSQTLHVNPHHAEDLFGISKLMGESLCLQTSRKNVRIARVSNVCGDDFESNNFIYSIIKDALSKGEIILRSSLDSAKDYISIHDVVQLLINISQRGESKIYNVASGFNITNGEWISEIVRATGCSIQVVPNAPTIKFPVLDVQQIKEEFHFNPRNCLEMTRELIECFLHKRSYRDKGTSNSTIHE</sequence>
<dbReference type="CDD" id="cd08946">
    <property type="entry name" value="SDR_e"/>
    <property type="match status" value="1"/>
</dbReference>
<evidence type="ECO:0000313" key="3">
    <source>
        <dbReference type="Proteomes" id="UP001519273"/>
    </source>
</evidence>
<gene>
    <name evidence="2" type="ORF">J2Z20_001527</name>
</gene>
<evidence type="ECO:0000313" key="2">
    <source>
        <dbReference type="EMBL" id="MBP1936646.1"/>
    </source>
</evidence>
<dbReference type="PANTHER" id="PTHR43245">
    <property type="entry name" value="BIFUNCTIONAL POLYMYXIN RESISTANCE PROTEIN ARNA"/>
    <property type="match status" value="1"/>
</dbReference>
<accession>A0ABS4H299</accession>
<protein>
    <submittedName>
        <fullName evidence="2">Nucleoside-diphosphate-sugar epimerase</fullName>
    </submittedName>
</protein>
<keyword evidence="3" id="KW-1185">Reference proteome</keyword>
<dbReference type="Pfam" id="PF01370">
    <property type="entry name" value="Epimerase"/>
    <property type="match status" value="1"/>
</dbReference>
<proteinExistence type="predicted"/>
<dbReference type="EMBL" id="JAGGKP010000002">
    <property type="protein sequence ID" value="MBP1936646.1"/>
    <property type="molecule type" value="Genomic_DNA"/>
</dbReference>
<dbReference type="Proteomes" id="UP001519273">
    <property type="component" value="Unassembled WGS sequence"/>
</dbReference>
<dbReference type="SUPFAM" id="SSF51735">
    <property type="entry name" value="NAD(P)-binding Rossmann-fold domains"/>
    <property type="match status" value="1"/>
</dbReference>
<dbReference type="PANTHER" id="PTHR43245:SF55">
    <property type="entry name" value="NAD(P)-BINDING DOMAIN-CONTAINING PROTEIN"/>
    <property type="match status" value="1"/>
</dbReference>
<feature type="domain" description="NAD-dependent epimerase/dehydratase" evidence="1">
    <location>
        <begin position="4"/>
        <end position="205"/>
    </location>
</feature>
<evidence type="ECO:0000259" key="1">
    <source>
        <dbReference type="Pfam" id="PF01370"/>
    </source>
</evidence>
<dbReference type="InterPro" id="IPR001509">
    <property type="entry name" value="Epimerase_deHydtase"/>
</dbReference>
<dbReference type="RefSeq" id="WP_209847597.1">
    <property type="nucleotide sequence ID" value="NZ_CBCRVE010000003.1"/>
</dbReference>
<reference evidence="2 3" key="1">
    <citation type="submission" date="2021-03" db="EMBL/GenBank/DDBJ databases">
        <title>Genomic Encyclopedia of Type Strains, Phase IV (KMG-IV): sequencing the most valuable type-strain genomes for metagenomic binning, comparative biology and taxonomic classification.</title>
        <authorList>
            <person name="Goeker M."/>
        </authorList>
    </citation>
    <scope>NUCLEOTIDE SEQUENCE [LARGE SCALE GENOMIC DNA]</scope>
    <source>
        <strain evidence="2 3">DSM 23491</strain>
    </source>
</reference>
<name>A0ABS4H299_9BACL</name>
<dbReference type="Gene3D" id="3.40.50.720">
    <property type="entry name" value="NAD(P)-binding Rossmann-like Domain"/>
    <property type="match status" value="1"/>
</dbReference>